<dbReference type="EMBL" id="JAWDGP010000529">
    <property type="protein sequence ID" value="KAK3799891.1"/>
    <property type="molecule type" value="Genomic_DNA"/>
</dbReference>
<comment type="caution">
    <text evidence="1">The sequence shown here is derived from an EMBL/GenBank/DDBJ whole genome shotgun (WGS) entry which is preliminary data.</text>
</comment>
<name>A0AAE1EA17_9GAST</name>
<gene>
    <name evidence="1" type="ORF">RRG08_044652</name>
</gene>
<protein>
    <submittedName>
        <fullName evidence="1">Uncharacterized protein</fullName>
    </submittedName>
</protein>
<accession>A0AAE1EA17</accession>
<organism evidence="1 2">
    <name type="scientific">Elysia crispata</name>
    <name type="common">lettuce slug</name>
    <dbReference type="NCBI Taxonomy" id="231223"/>
    <lineage>
        <taxon>Eukaryota</taxon>
        <taxon>Metazoa</taxon>
        <taxon>Spiralia</taxon>
        <taxon>Lophotrochozoa</taxon>
        <taxon>Mollusca</taxon>
        <taxon>Gastropoda</taxon>
        <taxon>Heterobranchia</taxon>
        <taxon>Euthyneura</taxon>
        <taxon>Panpulmonata</taxon>
        <taxon>Sacoglossa</taxon>
        <taxon>Placobranchoidea</taxon>
        <taxon>Plakobranchidae</taxon>
        <taxon>Elysia</taxon>
    </lineage>
</organism>
<dbReference type="AlphaFoldDB" id="A0AAE1EA17"/>
<dbReference type="Proteomes" id="UP001283361">
    <property type="component" value="Unassembled WGS sequence"/>
</dbReference>
<evidence type="ECO:0000313" key="2">
    <source>
        <dbReference type="Proteomes" id="UP001283361"/>
    </source>
</evidence>
<evidence type="ECO:0000313" key="1">
    <source>
        <dbReference type="EMBL" id="KAK3799891.1"/>
    </source>
</evidence>
<sequence>MVREIPWSTGLCPSSQGPNDVTMSISDEATVTSYWRIKEYWYSPGRREGEIGESTCHVIQVNTLYCTWACTSSSRWRVSSLAHSQALEILMSIVKAFGENLDITKKKTESMIAFDTILSGAAAEV</sequence>
<reference evidence="1" key="1">
    <citation type="journal article" date="2023" name="G3 (Bethesda)">
        <title>A reference genome for the long-term kleptoplast-retaining sea slug Elysia crispata morphotype clarki.</title>
        <authorList>
            <person name="Eastman K.E."/>
            <person name="Pendleton A.L."/>
            <person name="Shaikh M.A."/>
            <person name="Suttiyut T."/>
            <person name="Ogas R."/>
            <person name="Tomko P."/>
            <person name="Gavelis G."/>
            <person name="Widhalm J.R."/>
            <person name="Wisecaver J.H."/>
        </authorList>
    </citation>
    <scope>NUCLEOTIDE SEQUENCE</scope>
    <source>
        <strain evidence="1">ECLA1</strain>
    </source>
</reference>
<keyword evidence="2" id="KW-1185">Reference proteome</keyword>
<proteinExistence type="predicted"/>